<proteinExistence type="predicted"/>
<dbReference type="Gene3D" id="3.40.50.150">
    <property type="entry name" value="Vaccinia Virus protein VP39"/>
    <property type="match status" value="1"/>
</dbReference>
<evidence type="ECO:0000259" key="6">
    <source>
        <dbReference type="Pfam" id="PF20465"/>
    </source>
</evidence>
<feature type="domain" description="MmeI-like target recognition" evidence="7">
    <location>
        <begin position="642"/>
        <end position="842"/>
    </location>
</feature>
<dbReference type="PRINTS" id="PR00507">
    <property type="entry name" value="N12N6MTFRASE"/>
</dbReference>
<sequence>MNIKEQKKNAQAFIKRWENRGNERQDSQSFWLDLLQSVYGIEKPTEYITFEDKVMLDHTSFIDGFIDTTKVLIEQKGADRDLNKAIKQSDNTYLTPFQQAKRYSANLPYSKRPRWIVTCNFKEFYVYDMEQPNGEPKVIRLADLDKEAYRLEFLIDKTNEHLEREMKVSIEAGGIVGEIYEGLLKQYINPDSPDSLHAINQLVVRLVFCLYAEDAGIFGHRMMFHDYLARFGSRDFRRALIDLFSILDTPIDERNPYLDEELLAFPYVNGGMFAESNLEIPNFTDELRELILEHASSSFDWSEISPTIFGSVFESTLNPETRRSGGMHYTSIENIHKVIDPLFLDELRDELNEIRQFKQFKTVEQRAKQFQSKLSSLTFFDPACGSGNFLTETYISLRRLENEAIKLYMGDTVALDLGQNLVKVKLNQFYGIEINDFAVSVAKTALWIAESQMLEETKDIVFANIDFLPLKSYTNIVEGNALEIDWETVVPKDKLSYIIGNPPFLGYSLQSPKQKADLLSVYVDENGKPYKTAGKIDFVSAWYFKASQIMQNTSIRTALVSTNSITQGEQVASVWKPLYERFGIDIDFAHQTFKWNSEAKDKAAVHCVIIGFSCAESKGVKLLFNGENIELVDKLNPYLRPGKTVFIENISNPICPVTKMTTGNRPADGGHLIIEAEEYDDFISREPKARKYIKRLTGAAEFINNKDRYCLWLVDASPKELRSMPLVMERIELCRQARLAGAADRQKLAETPSVFREQKNPDSYIIVPSTSSENRRYIPIGFLDGEVIPTNSATIIEDATLYDFGILTSNVHMAWMRTVAGRLEMRYRYSAKIVYNNFPWPEVIDAQKEKISKTAQAILNARALYPDSSLADLYDELTMPVELRRAHQANDKAVMEAYGLTKIVDGKKTWLTESETVARLFEMYEEITKTK</sequence>
<dbReference type="InterPro" id="IPR029063">
    <property type="entry name" value="SAM-dependent_MTases_sf"/>
</dbReference>
<evidence type="ECO:0000313" key="11">
    <source>
        <dbReference type="Proteomes" id="UP000441330"/>
    </source>
</evidence>
<evidence type="ECO:0000259" key="8">
    <source>
        <dbReference type="Pfam" id="PF20467"/>
    </source>
</evidence>
<evidence type="ECO:0000259" key="7">
    <source>
        <dbReference type="Pfam" id="PF20466"/>
    </source>
</evidence>
<comment type="caution">
    <text evidence="10">The sequence shown here is derived from an EMBL/GenBank/DDBJ whole genome shotgun (WGS) entry which is preliminary data.</text>
</comment>
<evidence type="ECO:0000256" key="1">
    <source>
        <dbReference type="ARBA" id="ARBA00011900"/>
    </source>
</evidence>
<evidence type="ECO:0000256" key="4">
    <source>
        <dbReference type="ARBA" id="ARBA00047942"/>
    </source>
</evidence>
<dbReference type="AlphaFoldDB" id="A0A7X2X544"/>
<dbReference type="PANTHER" id="PTHR33841">
    <property type="entry name" value="DNA METHYLTRANSFERASE YEEA-RELATED"/>
    <property type="match status" value="1"/>
</dbReference>
<dbReference type="PANTHER" id="PTHR33841:SF1">
    <property type="entry name" value="DNA METHYLTRANSFERASE A"/>
    <property type="match status" value="1"/>
</dbReference>
<keyword evidence="3" id="KW-0808">Transferase</keyword>
<comment type="catalytic activity">
    <reaction evidence="4">
        <text>a 2'-deoxyadenosine in DNA + S-adenosyl-L-methionine = an N(6)-methyl-2'-deoxyadenosine in DNA + S-adenosyl-L-homocysteine + H(+)</text>
        <dbReference type="Rhea" id="RHEA:15197"/>
        <dbReference type="Rhea" id="RHEA-COMP:12418"/>
        <dbReference type="Rhea" id="RHEA-COMP:12419"/>
        <dbReference type="ChEBI" id="CHEBI:15378"/>
        <dbReference type="ChEBI" id="CHEBI:57856"/>
        <dbReference type="ChEBI" id="CHEBI:59789"/>
        <dbReference type="ChEBI" id="CHEBI:90615"/>
        <dbReference type="ChEBI" id="CHEBI:90616"/>
        <dbReference type="EC" id="2.1.1.72"/>
    </reaction>
</comment>
<name>A0A7X2X544_STRPA</name>
<feature type="domain" description="MmeI-like DNA-methyltransferase" evidence="9">
    <location>
        <begin position="361"/>
        <end position="624"/>
    </location>
</feature>
<evidence type="ECO:0000259" key="5">
    <source>
        <dbReference type="Pfam" id="PF20464"/>
    </source>
</evidence>
<dbReference type="Proteomes" id="UP000441330">
    <property type="component" value="Unassembled WGS sequence"/>
</dbReference>
<dbReference type="GO" id="GO:0032259">
    <property type="term" value="P:methylation"/>
    <property type="evidence" value="ECO:0007669"/>
    <property type="project" value="UniProtKB-KW"/>
</dbReference>
<feature type="domain" description="MmeI-like C-terminal" evidence="8">
    <location>
        <begin position="845"/>
        <end position="930"/>
    </location>
</feature>
<dbReference type="EMBL" id="WMZJ01000006">
    <property type="protein sequence ID" value="MTS54935.1"/>
    <property type="molecule type" value="Genomic_DNA"/>
</dbReference>
<dbReference type="GO" id="GO:0009007">
    <property type="term" value="F:site-specific DNA-methyltransferase (adenine-specific) activity"/>
    <property type="evidence" value="ECO:0007669"/>
    <property type="project" value="UniProtKB-EC"/>
</dbReference>
<dbReference type="Pfam" id="PF20467">
    <property type="entry name" value="MmeI_C"/>
    <property type="match status" value="1"/>
</dbReference>
<dbReference type="RefSeq" id="WP_129824698.1">
    <property type="nucleotide sequence ID" value="NZ_RCYS01000006.1"/>
</dbReference>
<dbReference type="Pfam" id="PF20466">
    <property type="entry name" value="MmeI_TRD"/>
    <property type="match status" value="1"/>
</dbReference>
<dbReference type="InterPro" id="IPR050953">
    <property type="entry name" value="N4_N6_ade-DNA_methylase"/>
</dbReference>
<dbReference type="InterPro" id="IPR046820">
    <property type="entry name" value="MmeI_TRD"/>
</dbReference>
<organism evidence="10 11">
    <name type="scientific">Streptococcus parasanguinis</name>
    <dbReference type="NCBI Taxonomy" id="1318"/>
    <lineage>
        <taxon>Bacteria</taxon>
        <taxon>Bacillati</taxon>
        <taxon>Bacillota</taxon>
        <taxon>Bacilli</taxon>
        <taxon>Lactobacillales</taxon>
        <taxon>Streptococcaceae</taxon>
        <taxon>Streptococcus</taxon>
    </lineage>
</organism>
<dbReference type="InterPro" id="IPR046819">
    <property type="entry name" value="MmeI_hel"/>
</dbReference>
<accession>A0A7X2X544</accession>
<dbReference type="InterPro" id="IPR046817">
    <property type="entry name" value="MmeI_N"/>
</dbReference>
<dbReference type="GO" id="GO:0003676">
    <property type="term" value="F:nucleic acid binding"/>
    <property type="evidence" value="ECO:0007669"/>
    <property type="project" value="InterPro"/>
</dbReference>
<dbReference type="InterPro" id="IPR046818">
    <property type="entry name" value="MmeI_C"/>
</dbReference>
<dbReference type="InterPro" id="IPR002052">
    <property type="entry name" value="DNA_methylase_N6_adenine_CS"/>
</dbReference>
<dbReference type="Pfam" id="PF20464">
    <property type="entry name" value="MmeI_N"/>
    <property type="match status" value="1"/>
</dbReference>
<reference evidence="10 11" key="1">
    <citation type="journal article" date="2019" name="Nat. Med.">
        <title>A library of human gut bacterial isolates paired with longitudinal multiomics data enables mechanistic microbiome research.</title>
        <authorList>
            <person name="Poyet M."/>
            <person name="Groussin M."/>
            <person name="Gibbons S.M."/>
            <person name="Avila-Pacheco J."/>
            <person name="Jiang X."/>
            <person name="Kearney S.M."/>
            <person name="Perrotta A.R."/>
            <person name="Berdy B."/>
            <person name="Zhao S."/>
            <person name="Lieberman T.D."/>
            <person name="Swanson P.K."/>
            <person name="Smith M."/>
            <person name="Roesemann S."/>
            <person name="Alexander J.E."/>
            <person name="Rich S.A."/>
            <person name="Livny J."/>
            <person name="Vlamakis H."/>
            <person name="Clish C."/>
            <person name="Bullock K."/>
            <person name="Deik A."/>
            <person name="Scott J."/>
            <person name="Pierce K.A."/>
            <person name="Xavier R.J."/>
            <person name="Alm E.J."/>
        </authorList>
    </citation>
    <scope>NUCLEOTIDE SEQUENCE [LARGE SCALE GENOMIC DNA]</scope>
    <source>
        <strain evidence="10 11">BIOML-A1</strain>
    </source>
</reference>
<evidence type="ECO:0000256" key="2">
    <source>
        <dbReference type="ARBA" id="ARBA00022603"/>
    </source>
</evidence>
<dbReference type="EC" id="2.1.1.72" evidence="1"/>
<protein>
    <recommendedName>
        <fullName evidence="1">site-specific DNA-methyltransferase (adenine-specific)</fullName>
        <ecNumber evidence="1">2.1.1.72</ecNumber>
    </recommendedName>
</protein>
<evidence type="ECO:0000256" key="3">
    <source>
        <dbReference type="ARBA" id="ARBA00022679"/>
    </source>
</evidence>
<evidence type="ECO:0000259" key="9">
    <source>
        <dbReference type="Pfam" id="PF20473"/>
    </source>
</evidence>
<dbReference type="InterPro" id="IPR046816">
    <property type="entry name" value="MmeI_Mtase"/>
</dbReference>
<dbReference type="Pfam" id="PF20473">
    <property type="entry name" value="MmeI_Mtase"/>
    <property type="match status" value="1"/>
</dbReference>
<dbReference type="SUPFAM" id="SSF53335">
    <property type="entry name" value="S-adenosyl-L-methionine-dependent methyltransferases"/>
    <property type="match status" value="1"/>
</dbReference>
<feature type="domain" description="MmeI-like N-terminal" evidence="5">
    <location>
        <begin position="9"/>
        <end position="186"/>
    </location>
</feature>
<gene>
    <name evidence="10" type="ORF">GMC94_08725</name>
</gene>
<dbReference type="PROSITE" id="PS00092">
    <property type="entry name" value="N6_MTASE"/>
    <property type="match status" value="1"/>
</dbReference>
<feature type="domain" description="MmeI-like helicase spacer" evidence="6">
    <location>
        <begin position="197"/>
        <end position="273"/>
    </location>
</feature>
<evidence type="ECO:0000313" key="10">
    <source>
        <dbReference type="EMBL" id="MTS54935.1"/>
    </source>
</evidence>
<dbReference type="Pfam" id="PF20465">
    <property type="entry name" value="MmeI_hel"/>
    <property type="match status" value="1"/>
</dbReference>
<keyword evidence="2 10" id="KW-0489">Methyltransferase</keyword>